<dbReference type="Pfam" id="PF00400">
    <property type="entry name" value="WD40"/>
    <property type="match status" value="6"/>
</dbReference>
<sequence length="786" mass="85300">MSSNPKDRPFKLSKTLVGHAEDVKDVVFVDESTIISCSRDATVRIWKPSDEDTEKGGEEAAGTSFADTINSNANGFVNCLAFMQPDAEHPEGLIISAGQESLIDVRPPGYLGPDAAYLLIGHSNNVCSLDVNGSTIISGSWDKTAIVWKNWEKHLVLEGHTAAVWAVLAVSDTEFITGCADGKIRWYNGDKMYRSVQAHNQPVRGIQRLPGGDDGAFVTCSNDGTIKSWTAQGAQLETIYAHDAYIYSITVLPNGEWASCGEDRTLRIWRKSQCLQTISHPCISVWCVAACQNGDLVTGASDGILRVWSREPERQADEEVLKAYSEAVANTAIAEETTGGIDKESLPGMGALGRPGKHDGEKIHINNDGNVEAYQWSARETTWEQVGVVAAAASSGRKVEFEGKSYDWVFDVDFEEGKPPIKLPYNASQNPWDAARIFLERNELPMTYLETTANFIIQNTKGTQIGTSQPRAPAASDPFGIENRYRPGDGFDTQNLEPLPPPKPPKLLPWKTYLDIASVNLDAASKKIVETNTKLLESGEKEKSLNDEDLKNLKGVVGFLAKPSAPTSASAKSSVAVTGGLSLLVKIAKEWDGVQKLAALDLLRVLARYSPAVPEYGDDLIGVLEQAGCFNPANTSHAVFGARVLANLFHHAEGLKYVTDRVDEVVEKVLGAAEGNTNRLLSISVDTLLLNYSVYFTKAKGGEEQAVKLLERSVLRVKGSSDPEAMYRALMALGNLLTTGRKAVAAAKEKYEAKGVVGEAVKRVDSTKEKRMVEVGVEIELLLAGK</sequence>
<keyword evidence="2" id="KW-0963">Cytoplasm</keyword>
<feature type="domain" description="PUL" evidence="7">
    <location>
        <begin position="506"/>
        <end position="782"/>
    </location>
</feature>
<dbReference type="InterPro" id="IPR016024">
    <property type="entry name" value="ARM-type_fold"/>
</dbReference>
<reference evidence="8 9" key="1">
    <citation type="submission" date="2013-05" db="EMBL/GenBank/DDBJ databases">
        <title>Drechslerella stenobrocha genome reveals carnivorous origination and mechanical trapping mechanism of predatory fungi.</title>
        <authorList>
            <person name="Liu X."/>
            <person name="Zhang W."/>
            <person name="Liu K."/>
        </authorList>
    </citation>
    <scope>NUCLEOTIDE SEQUENCE [LARGE SCALE GENOMIC DNA]</scope>
    <source>
        <strain evidence="8 9">248</strain>
    </source>
</reference>
<evidence type="ECO:0000259" key="7">
    <source>
        <dbReference type="PROSITE" id="PS51396"/>
    </source>
</evidence>
<dbReference type="GO" id="GO:0005737">
    <property type="term" value="C:cytoplasm"/>
    <property type="evidence" value="ECO:0007669"/>
    <property type="project" value="UniProtKB-SubCell"/>
</dbReference>
<evidence type="ECO:0000259" key="6">
    <source>
        <dbReference type="PROSITE" id="PS51394"/>
    </source>
</evidence>
<dbReference type="PANTHER" id="PTHR19849:SF0">
    <property type="entry name" value="PHOSPHOLIPASE A-2-ACTIVATING PROTEIN"/>
    <property type="match status" value="1"/>
</dbReference>
<dbReference type="SUPFAM" id="SSF48371">
    <property type="entry name" value="ARM repeat"/>
    <property type="match status" value="1"/>
</dbReference>
<feature type="domain" description="PFU" evidence="6">
    <location>
        <begin position="375"/>
        <end position="470"/>
    </location>
</feature>
<dbReference type="InterPro" id="IPR038122">
    <property type="entry name" value="PFU_sf"/>
</dbReference>
<dbReference type="Proteomes" id="UP000024837">
    <property type="component" value="Unassembled WGS sequence"/>
</dbReference>
<dbReference type="AlphaFoldDB" id="W7I7K9"/>
<dbReference type="Pfam" id="PF09070">
    <property type="entry name" value="PFU"/>
    <property type="match status" value="1"/>
</dbReference>
<dbReference type="PROSITE" id="PS50082">
    <property type="entry name" value="WD_REPEATS_2"/>
    <property type="match status" value="2"/>
</dbReference>
<accession>W7I7K9</accession>
<keyword evidence="3 5" id="KW-0853">WD repeat</keyword>
<evidence type="ECO:0000256" key="1">
    <source>
        <dbReference type="ARBA" id="ARBA00004496"/>
    </source>
</evidence>
<evidence type="ECO:0000256" key="4">
    <source>
        <dbReference type="ARBA" id="ARBA00022737"/>
    </source>
</evidence>
<protein>
    <recommendedName>
        <fullName evidence="10">PUL domain-containing protein</fullName>
    </recommendedName>
</protein>
<evidence type="ECO:0000256" key="5">
    <source>
        <dbReference type="PROSITE-ProRule" id="PRU00221"/>
    </source>
</evidence>
<dbReference type="OrthoDB" id="10265988at2759"/>
<organism evidence="8 9">
    <name type="scientific">Drechslerella stenobrocha 248</name>
    <dbReference type="NCBI Taxonomy" id="1043628"/>
    <lineage>
        <taxon>Eukaryota</taxon>
        <taxon>Fungi</taxon>
        <taxon>Dikarya</taxon>
        <taxon>Ascomycota</taxon>
        <taxon>Pezizomycotina</taxon>
        <taxon>Orbiliomycetes</taxon>
        <taxon>Orbiliales</taxon>
        <taxon>Orbiliaceae</taxon>
        <taxon>Drechslerella</taxon>
    </lineage>
</organism>
<evidence type="ECO:0000256" key="3">
    <source>
        <dbReference type="ARBA" id="ARBA00022574"/>
    </source>
</evidence>
<dbReference type="Gene3D" id="3.10.20.870">
    <property type="entry name" value="PFU (PLAA family ubiquitin binding), C-terminal domain"/>
    <property type="match status" value="1"/>
</dbReference>
<dbReference type="InterPro" id="IPR001680">
    <property type="entry name" value="WD40_rpt"/>
</dbReference>
<evidence type="ECO:0000313" key="9">
    <source>
        <dbReference type="Proteomes" id="UP000024837"/>
    </source>
</evidence>
<dbReference type="GO" id="GO:0043130">
    <property type="term" value="F:ubiquitin binding"/>
    <property type="evidence" value="ECO:0007669"/>
    <property type="project" value="TreeGrafter"/>
</dbReference>
<dbReference type="Gene3D" id="1.25.10.10">
    <property type="entry name" value="Leucine-rich Repeat Variant"/>
    <property type="match status" value="1"/>
</dbReference>
<dbReference type="HOGENOM" id="CLU_011791_2_0_1"/>
<dbReference type="InterPro" id="IPR015943">
    <property type="entry name" value="WD40/YVTN_repeat-like_dom_sf"/>
</dbReference>
<dbReference type="InterPro" id="IPR036322">
    <property type="entry name" value="WD40_repeat_dom_sf"/>
</dbReference>
<dbReference type="InterPro" id="IPR013535">
    <property type="entry name" value="PUL_dom"/>
</dbReference>
<dbReference type="SMART" id="SM00320">
    <property type="entry name" value="WD40"/>
    <property type="match status" value="6"/>
</dbReference>
<comment type="subcellular location">
    <subcellularLocation>
        <location evidence="1">Cytoplasm</location>
    </subcellularLocation>
</comment>
<feature type="repeat" description="WD" evidence="5">
    <location>
        <begin position="119"/>
        <end position="149"/>
    </location>
</feature>
<name>W7I7K9_9PEZI</name>
<keyword evidence="4" id="KW-0677">Repeat</keyword>
<dbReference type="PROSITE" id="PS50294">
    <property type="entry name" value="WD_REPEATS_REGION"/>
    <property type="match status" value="1"/>
</dbReference>
<dbReference type="CDD" id="cd00200">
    <property type="entry name" value="WD40"/>
    <property type="match status" value="1"/>
</dbReference>
<evidence type="ECO:0000313" key="8">
    <source>
        <dbReference type="EMBL" id="EWC48092.1"/>
    </source>
</evidence>
<dbReference type="GO" id="GO:0005634">
    <property type="term" value="C:nucleus"/>
    <property type="evidence" value="ECO:0007669"/>
    <property type="project" value="TreeGrafter"/>
</dbReference>
<gene>
    <name evidence="8" type="ORF">DRE_02671</name>
</gene>
<dbReference type="PROSITE" id="PS51394">
    <property type="entry name" value="PFU"/>
    <property type="match status" value="1"/>
</dbReference>
<dbReference type="InterPro" id="IPR015155">
    <property type="entry name" value="PFU"/>
</dbReference>
<dbReference type="SUPFAM" id="SSF50978">
    <property type="entry name" value="WD40 repeat-like"/>
    <property type="match status" value="1"/>
</dbReference>
<dbReference type="PROSITE" id="PS51396">
    <property type="entry name" value="PUL"/>
    <property type="match status" value="1"/>
</dbReference>
<dbReference type="GO" id="GO:0043161">
    <property type="term" value="P:proteasome-mediated ubiquitin-dependent protein catabolic process"/>
    <property type="evidence" value="ECO:0007669"/>
    <property type="project" value="TreeGrafter"/>
</dbReference>
<dbReference type="Gene3D" id="2.130.10.10">
    <property type="entry name" value="YVTN repeat-like/Quinoprotein amine dehydrogenase"/>
    <property type="match status" value="1"/>
</dbReference>
<feature type="repeat" description="WD" evidence="5">
    <location>
        <begin position="16"/>
        <end position="47"/>
    </location>
</feature>
<dbReference type="GO" id="GO:0010992">
    <property type="term" value="P:ubiquitin recycling"/>
    <property type="evidence" value="ECO:0007669"/>
    <property type="project" value="TreeGrafter"/>
</dbReference>
<evidence type="ECO:0008006" key="10">
    <source>
        <dbReference type="Google" id="ProtNLM"/>
    </source>
</evidence>
<keyword evidence="9" id="KW-1185">Reference proteome</keyword>
<dbReference type="InterPro" id="IPR011989">
    <property type="entry name" value="ARM-like"/>
</dbReference>
<evidence type="ECO:0000256" key="2">
    <source>
        <dbReference type="ARBA" id="ARBA00022490"/>
    </source>
</evidence>
<proteinExistence type="predicted"/>
<dbReference type="Pfam" id="PF08324">
    <property type="entry name" value="PUL"/>
    <property type="match status" value="1"/>
</dbReference>
<dbReference type="EMBL" id="KI966406">
    <property type="protein sequence ID" value="EWC48092.1"/>
    <property type="molecule type" value="Genomic_DNA"/>
</dbReference>
<dbReference type="PANTHER" id="PTHR19849">
    <property type="entry name" value="PHOSPHOLIPASE A-2-ACTIVATING PROTEIN"/>
    <property type="match status" value="1"/>
</dbReference>